<evidence type="ECO:0000313" key="1">
    <source>
        <dbReference type="EMBL" id="CAB4140254.1"/>
    </source>
</evidence>
<evidence type="ECO:0008006" key="2">
    <source>
        <dbReference type="Google" id="ProtNLM"/>
    </source>
</evidence>
<protein>
    <recommendedName>
        <fullName evidence="2">Meiotically up-regulated gene 113</fullName>
    </recommendedName>
</protein>
<sequence>MIYFITDGAHVKIGHALNVTSRFRDLQIGNALPLSIVGTIEGGRQSERRLHNVIPNRVRGEWFGQSALLFEVLAALGEADATDRVLAMIVREEARKVAEAPNYDWAKLDVEWAAKVQTLFTLASLVVGQSELARRVRIGDQMVRLIINGKSKPGPLVWLRFQAEFGSLVEIRDGLNALIVRGEEIAA</sequence>
<proteinExistence type="predicted"/>
<reference evidence="1" key="1">
    <citation type="submission" date="2020-04" db="EMBL/GenBank/DDBJ databases">
        <authorList>
            <person name="Chiriac C."/>
            <person name="Salcher M."/>
            <person name="Ghai R."/>
            <person name="Kavagutti S V."/>
        </authorList>
    </citation>
    <scope>NUCLEOTIDE SEQUENCE</scope>
</reference>
<dbReference type="Pfam" id="PF13455">
    <property type="entry name" value="MUG113"/>
    <property type="match status" value="1"/>
</dbReference>
<gene>
    <name evidence="1" type="ORF">UFOVP407_40</name>
</gene>
<name>A0A6J5M0D7_9CAUD</name>
<accession>A0A6J5M0D7</accession>
<organism evidence="1">
    <name type="scientific">uncultured Caudovirales phage</name>
    <dbReference type="NCBI Taxonomy" id="2100421"/>
    <lineage>
        <taxon>Viruses</taxon>
        <taxon>Duplodnaviria</taxon>
        <taxon>Heunggongvirae</taxon>
        <taxon>Uroviricota</taxon>
        <taxon>Caudoviricetes</taxon>
        <taxon>Peduoviridae</taxon>
        <taxon>Maltschvirus</taxon>
        <taxon>Maltschvirus maltsch</taxon>
    </lineage>
</organism>
<dbReference type="EMBL" id="LR796379">
    <property type="protein sequence ID" value="CAB4140254.1"/>
    <property type="molecule type" value="Genomic_DNA"/>
</dbReference>